<name>A0A7D4A3Z8_ACTVE</name>
<accession>A0A7D4A3Z8</accession>
<keyword evidence="2" id="KW-1185">Reference proteome</keyword>
<organism evidence="1 2">
    <name type="scientific">Actinomadura verrucosospora</name>
    <dbReference type="NCBI Taxonomy" id="46165"/>
    <lineage>
        <taxon>Bacteria</taxon>
        <taxon>Bacillati</taxon>
        <taxon>Actinomycetota</taxon>
        <taxon>Actinomycetes</taxon>
        <taxon>Streptosporangiales</taxon>
        <taxon>Thermomonosporaceae</taxon>
        <taxon>Actinomadura</taxon>
    </lineage>
</organism>
<gene>
    <name evidence="1" type="ORF">ACTIVE_6273</name>
</gene>
<protein>
    <submittedName>
        <fullName evidence="1">Uncharacterized protein</fullName>
    </submittedName>
</protein>
<dbReference type="AlphaFoldDB" id="A0A7D4A3Z8"/>
<proteinExistence type="predicted"/>
<evidence type="ECO:0000313" key="2">
    <source>
        <dbReference type="Proteomes" id="UP000501240"/>
    </source>
</evidence>
<dbReference type="EMBL" id="CP053892">
    <property type="protein sequence ID" value="QKG24624.1"/>
    <property type="molecule type" value="Genomic_DNA"/>
</dbReference>
<reference evidence="1 2" key="1">
    <citation type="submission" date="2020-05" db="EMBL/GenBank/DDBJ databases">
        <title>Actinomadura verrucosospora NRRL-B18236 (PFL_A860) Genome sequencing and assembly.</title>
        <authorList>
            <person name="Samborskyy M."/>
        </authorList>
    </citation>
    <scope>NUCLEOTIDE SEQUENCE [LARGE SCALE GENOMIC DNA]</scope>
    <source>
        <strain evidence="1 2">NRRL:B18236</strain>
    </source>
</reference>
<dbReference type="Proteomes" id="UP000501240">
    <property type="component" value="Chromosome"/>
</dbReference>
<evidence type="ECO:0000313" key="1">
    <source>
        <dbReference type="EMBL" id="QKG24624.1"/>
    </source>
</evidence>
<sequence length="34" mass="3352">MAALLTRTGIAGHLRIADALGDAPEPGPAAPEPT</sequence>